<keyword evidence="1 2" id="KW-0732">Signal</keyword>
<feature type="domain" description="Solute-binding protein family 3/N-terminal" evidence="3">
    <location>
        <begin position="36"/>
        <end position="257"/>
    </location>
</feature>
<evidence type="ECO:0000256" key="1">
    <source>
        <dbReference type="ARBA" id="ARBA00022729"/>
    </source>
</evidence>
<dbReference type="PANTHER" id="PTHR35936">
    <property type="entry name" value="MEMBRANE-BOUND LYTIC MUREIN TRANSGLYCOSYLASE F"/>
    <property type="match status" value="1"/>
</dbReference>
<dbReference type="OrthoDB" id="7340028at2"/>
<evidence type="ECO:0000313" key="4">
    <source>
        <dbReference type="EMBL" id="SCZ72021.1"/>
    </source>
</evidence>
<dbReference type="AlphaFoldDB" id="A0A1G5RF45"/>
<organism evidence="4 5">
    <name type="scientific">Epibacterium ulvae</name>
    <dbReference type="NCBI Taxonomy" id="1156985"/>
    <lineage>
        <taxon>Bacteria</taxon>
        <taxon>Pseudomonadati</taxon>
        <taxon>Pseudomonadota</taxon>
        <taxon>Alphaproteobacteria</taxon>
        <taxon>Rhodobacterales</taxon>
        <taxon>Roseobacteraceae</taxon>
        <taxon>Epibacterium</taxon>
    </lineage>
</organism>
<evidence type="ECO:0000313" key="5">
    <source>
        <dbReference type="Proteomes" id="UP000198767"/>
    </source>
</evidence>
<gene>
    <name evidence="4" type="ORF">SAMN04488118_11377</name>
</gene>
<dbReference type="InterPro" id="IPR001638">
    <property type="entry name" value="Solute-binding_3/MltF_N"/>
</dbReference>
<sequence>MSRSFSRALRTAAATFGLTALTVLPAAASETILLVQDAAYAPYMSAEGRTATGIWADVINEALTRIEGDYEVALQAVPWSRAVNMVESGQAHGLVGTYYRPDSRPWIGTYSTAPFSETVSVYCRPGVAQADWTYPDDFKGLTFGNNAGFGTPGKAFFDMVEGGLISLQDAPTTEQNLRKLAGGRIDCYVQEQLAAEAVINAGGITGIERVLDTSEEPAMIGFRGTWSGDMAESFTTKMDAALTEMGEDGTIDTIIQTAVGG</sequence>
<feature type="chain" id="PRO_5011579768" evidence="2">
    <location>
        <begin position="29"/>
        <end position="261"/>
    </location>
</feature>
<protein>
    <submittedName>
        <fullName evidence="4">Amino acid ABC transporter substrate-binding protein, PAAT family</fullName>
    </submittedName>
</protein>
<dbReference type="EMBL" id="FMWG01000013">
    <property type="protein sequence ID" value="SCZ72021.1"/>
    <property type="molecule type" value="Genomic_DNA"/>
</dbReference>
<feature type="signal peptide" evidence="2">
    <location>
        <begin position="1"/>
        <end position="28"/>
    </location>
</feature>
<name>A0A1G5RF45_9RHOB</name>
<accession>A0A1G5RF45</accession>
<dbReference type="SUPFAM" id="SSF53850">
    <property type="entry name" value="Periplasmic binding protein-like II"/>
    <property type="match status" value="1"/>
</dbReference>
<proteinExistence type="predicted"/>
<dbReference type="Gene3D" id="3.40.190.10">
    <property type="entry name" value="Periplasmic binding protein-like II"/>
    <property type="match status" value="2"/>
</dbReference>
<dbReference type="PANTHER" id="PTHR35936:SF25">
    <property type="entry name" value="ABC TRANSPORTER SUBSTRATE-BINDING PROTEIN"/>
    <property type="match status" value="1"/>
</dbReference>
<keyword evidence="5" id="KW-1185">Reference proteome</keyword>
<dbReference type="RefSeq" id="WP_090220853.1">
    <property type="nucleotide sequence ID" value="NZ_FMWG01000013.1"/>
</dbReference>
<dbReference type="Pfam" id="PF00497">
    <property type="entry name" value="SBP_bac_3"/>
    <property type="match status" value="1"/>
</dbReference>
<evidence type="ECO:0000259" key="3">
    <source>
        <dbReference type="Pfam" id="PF00497"/>
    </source>
</evidence>
<reference evidence="4 5" key="1">
    <citation type="submission" date="2016-10" db="EMBL/GenBank/DDBJ databases">
        <authorList>
            <person name="de Groot N.N."/>
        </authorList>
    </citation>
    <scope>NUCLEOTIDE SEQUENCE [LARGE SCALE GENOMIC DNA]</scope>
    <source>
        <strain evidence="4 5">U95</strain>
    </source>
</reference>
<dbReference type="Proteomes" id="UP000198767">
    <property type="component" value="Unassembled WGS sequence"/>
</dbReference>
<dbReference type="STRING" id="1156985.SAMN04488118_11377"/>
<evidence type="ECO:0000256" key="2">
    <source>
        <dbReference type="SAM" id="SignalP"/>
    </source>
</evidence>